<proteinExistence type="predicted"/>
<protein>
    <submittedName>
        <fullName evidence="1">Uncharacterized protein</fullName>
    </submittedName>
</protein>
<dbReference type="eggNOG" id="ENOG5031DPX">
    <property type="taxonomic scope" value="Bacteria"/>
</dbReference>
<dbReference type="RefSeq" id="WP_005627741.1">
    <property type="nucleotide sequence ID" value="NZ_AMRA01000059.1"/>
</dbReference>
<accession>K5BG21</accession>
<reference evidence="1 2" key="1">
    <citation type="journal article" date="2012" name="J. Bacteriol.">
        <title>Genome sequence of Mycobacterium hassiacum DSM 44199, a rare source of heat-stable mycobacterial proteins.</title>
        <authorList>
            <person name="Tiago I."/>
            <person name="Maranha A."/>
            <person name="Mendes V."/>
            <person name="Alarico S."/>
            <person name="Moynihan P.J."/>
            <person name="Clarke A.J."/>
            <person name="Macedo-Ribeiro S."/>
            <person name="Pereira P.J."/>
            <person name="Empadinhas N."/>
        </authorList>
    </citation>
    <scope>NUCLEOTIDE SEQUENCE [LARGE SCALE GENOMIC DNA]</scope>
    <source>
        <strain evidence="2">DSM 44199 / CIP 105218 / JCM 12690 / 3849</strain>
    </source>
</reference>
<dbReference type="EMBL" id="AMRA01000059">
    <property type="protein sequence ID" value="EKF23646.1"/>
    <property type="molecule type" value="Genomic_DNA"/>
</dbReference>
<name>K5BG21_MYCHD</name>
<dbReference type="PATRIC" id="fig|1122247.3.peg.2258"/>
<evidence type="ECO:0000313" key="2">
    <source>
        <dbReference type="Proteomes" id="UP000006265"/>
    </source>
</evidence>
<keyword evidence="2" id="KW-1185">Reference proteome</keyword>
<sequence length="287" mass="30874">MTVLTEDPLIASMVIRRPVPLHESSRRLRELSPNSPREFGVAVMGDLSRRRWWPLAEAVTGNRLELMFARAAEETESRTAITQQLAATLAHVVLGRVIPLLALEGRAWDTGLENLWVHVDSEGTIDWVGVVDPTLRALPDDPFFSGRRGVRVGNPARDGIVPLPNEAALTTWLAHRSHRALAPLFDRLVVVSDGALSTAAMWHITGAAVVGAATQVPMLAGSSEVVSMRRAQAVLDALTGFGLPVRGTGRREGLARLGKPCLSLTSSLGTTQLVGSSSDQHRTVLAS</sequence>
<gene>
    <name evidence="1" type="ORF">C731_2348</name>
</gene>
<dbReference type="OrthoDB" id="4774408at2"/>
<dbReference type="STRING" id="1122247.GCA_000379865_01372"/>
<evidence type="ECO:0000313" key="1">
    <source>
        <dbReference type="EMBL" id="EKF23646.1"/>
    </source>
</evidence>
<comment type="caution">
    <text evidence="1">The sequence shown here is derived from an EMBL/GenBank/DDBJ whole genome shotgun (WGS) entry which is preliminary data.</text>
</comment>
<dbReference type="AlphaFoldDB" id="K5BG21"/>
<dbReference type="Proteomes" id="UP000006265">
    <property type="component" value="Unassembled WGS sequence"/>
</dbReference>
<organism evidence="1 2">
    <name type="scientific">Mycolicibacterium hassiacum (strain DSM 44199 / CIP 105218 / JCM 12690 / 3849)</name>
    <name type="common">Mycobacterium hassiacum</name>
    <dbReference type="NCBI Taxonomy" id="1122247"/>
    <lineage>
        <taxon>Bacteria</taxon>
        <taxon>Bacillati</taxon>
        <taxon>Actinomycetota</taxon>
        <taxon>Actinomycetes</taxon>
        <taxon>Mycobacteriales</taxon>
        <taxon>Mycobacteriaceae</taxon>
        <taxon>Mycolicibacterium</taxon>
    </lineage>
</organism>